<dbReference type="Gene3D" id="3.40.50.880">
    <property type="match status" value="1"/>
</dbReference>
<keyword evidence="4" id="KW-0720">Serine protease</keyword>
<reference evidence="5" key="2">
    <citation type="journal article" date="2021" name="Microbiome">
        <title>Successional dynamics and alternative stable states in a saline activated sludge microbial community over 9 years.</title>
        <authorList>
            <person name="Wang Y."/>
            <person name="Ye J."/>
            <person name="Ju F."/>
            <person name="Liu L."/>
            <person name="Boyd J.A."/>
            <person name="Deng Y."/>
            <person name="Parks D.H."/>
            <person name="Jiang X."/>
            <person name="Yin X."/>
            <person name="Woodcroft B.J."/>
            <person name="Tyson G.W."/>
            <person name="Hugenholtz P."/>
            <person name="Polz M.F."/>
            <person name="Zhang T."/>
        </authorList>
    </citation>
    <scope>NUCLEOTIDE SEQUENCE</scope>
    <source>
        <strain evidence="5">HKST-UBA80</strain>
    </source>
</reference>
<dbReference type="InterPro" id="IPR029062">
    <property type="entry name" value="Class_I_gatase-like"/>
</dbReference>
<reference evidence="5" key="1">
    <citation type="submission" date="2020-04" db="EMBL/GenBank/DDBJ databases">
        <authorList>
            <person name="Zhang T."/>
        </authorList>
    </citation>
    <scope>NUCLEOTIDE SEQUENCE</scope>
    <source>
        <strain evidence="5">HKST-UBA80</strain>
    </source>
</reference>
<name>A0A955E023_UNCKA</name>
<dbReference type="Pfam" id="PF03575">
    <property type="entry name" value="Peptidase_S51"/>
    <property type="match status" value="1"/>
</dbReference>
<proteinExistence type="inferred from homology"/>
<keyword evidence="3" id="KW-0378">Hydrolase</keyword>
<evidence type="ECO:0000256" key="4">
    <source>
        <dbReference type="ARBA" id="ARBA00022825"/>
    </source>
</evidence>
<dbReference type="PANTHER" id="PTHR20842:SF0">
    <property type="entry name" value="ALPHA-ASPARTYL DIPEPTIDASE"/>
    <property type="match status" value="1"/>
</dbReference>
<dbReference type="InterPro" id="IPR005320">
    <property type="entry name" value="Peptidase_S51"/>
</dbReference>
<comment type="caution">
    <text evidence="5">The sequence shown here is derived from an EMBL/GenBank/DDBJ whole genome shotgun (WGS) entry which is preliminary data.</text>
</comment>
<dbReference type="Proteomes" id="UP000714817">
    <property type="component" value="Unassembled WGS sequence"/>
</dbReference>
<organism evidence="5 6">
    <name type="scientific">candidate division WWE3 bacterium</name>
    <dbReference type="NCBI Taxonomy" id="2053526"/>
    <lineage>
        <taxon>Bacteria</taxon>
        <taxon>Katanobacteria</taxon>
    </lineage>
</organism>
<evidence type="ECO:0000256" key="3">
    <source>
        <dbReference type="ARBA" id="ARBA00022801"/>
    </source>
</evidence>
<evidence type="ECO:0000313" key="6">
    <source>
        <dbReference type="Proteomes" id="UP000714817"/>
    </source>
</evidence>
<comment type="similarity">
    <text evidence="1">Belongs to the peptidase S51 family.</text>
</comment>
<dbReference type="EMBL" id="JAGQNY010000008">
    <property type="protein sequence ID" value="MCA9302197.1"/>
    <property type="molecule type" value="Genomic_DNA"/>
</dbReference>
<protein>
    <submittedName>
        <fullName evidence="5">Type 1 glutamine amidotransferase-like domain-containing protein</fullName>
    </submittedName>
</protein>
<dbReference type="AlphaFoldDB" id="A0A955E023"/>
<sequence>MKLILGGGGDENTSIQSHKRFFDLLKNSRKVLYIPIAILSDKYTPEGCLSWFSGAFKNMGDLDIEMVTRFEDIDSDLGKYAGIYIGGGNTYKLLHEMKKSGIDERLDTYKGVVYGGSAGAIIFGKDISTAEHADINNVGLKDISGLNYLKGYNLWCHYKEEDIPLIDRLVEKGQKIISIEEDSAIYINNTHIIQSIGNNVRIHIQGKDTFKLLPKEQFELLPR</sequence>
<dbReference type="GO" id="GO:0006508">
    <property type="term" value="P:proteolysis"/>
    <property type="evidence" value="ECO:0007669"/>
    <property type="project" value="UniProtKB-KW"/>
</dbReference>
<dbReference type="SUPFAM" id="SSF52317">
    <property type="entry name" value="Class I glutamine amidotransferase-like"/>
    <property type="match status" value="1"/>
</dbReference>
<accession>A0A955E023</accession>
<dbReference type="PANTHER" id="PTHR20842">
    <property type="entry name" value="PROTEASE S51 ALPHA-ASPARTYL DIPEPTIDASE"/>
    <property type="match status" value="1"/>
</dbReference>
<evidence type="ECO:0000256" key="2">
    <source>
        <dbReference type="ARBA" id="ARBA00022670"/>
    </source>
</evidence>
<gene>
    <name evidence="5" type="ORF">KDA10_02450</name>
</gene>
<evidence type="ECO:0000313" key="5">
    <source>
        <dbReference type="EMBL" id="MCA9302197.1"/>
    </source>
</evidence>
<dbReference type="GO" id="GO:0008236">
    <property type="term" value="F:serine-type peptidase activity"/>
    <property type="evidence" value="ECO:0007669"/>
    <property type="project" value="UniProtKB-KW"/>
</dbReference>
<evidence type="ECO:0000256" key="1">
    <source>
        <dbReference type="ARBA" id="ARBA00006534"/>
    </source>
</evidence>
<keyword evidence="5" id="KW-0315">Glutamine amidotransferase</keyword>
<keyword evidence="2" id="KW-0645">Protease</keyword>